<keyword evidence="3" id="KW-1048">Host nucleus</keyword>
<dbReference type="Gene3D" id="1.20.5.4730">
    <property type="match status" value="1"/>
</dbReference>
<evidence type="ECO:0000256" key="6">
    <source>
        <dbReference type="SAM" id="MobiDB-lite"/>
    </source>
</evidence>
<feature type="region of interest" description="Disordered" evidence="6">
    <location>
        <begin position="101"/>
        <end position="135"/>
    </location>
</feature>
<accession>A4UDF6</accession>
<sequence>MEQAPPSHPLSWLSRQTPTTMVQAQAALWELNEEAEKHFSRDKLRGIWDRVTELPADPQWSVDQAAITCAIDYIKSVQTLLFRHYRDGCYHSYAQTIRRYPPLRPLRGTQPPDSNSMPNADPTPSLRPSRYRMDE</sequence>
<dbReference type="GO" id="GO:0044423">
    <property type="term" value="C:virion component"/>
    <property type="evidence" value="ECO:0007669"/>
    <property type="project" value="UniProtKB-KW"/>
</dbReference>
<protein>
    <submittedName>
        <fullName evidence="7">Vpr protein</fullName>
    </submittedName>
</protein>
<evidence type="ECO:0000256" key="2">
    <source>
        <dbReference type="ARBA" id="ARBA00004328"/>
    </source>
</evidence>
<proteinExistence type="predicted"/>
<dbReference type="InterPro" id="IPR000012">
    <property type="entry name" value="RetroV_VpR/X"/>
</dbReference>
<organismHost>
    <name type="scientific">Cercopithecidae</name>
    <name type="common">Old World monkeys</name>
    <dbReference type="NCBI Taxonomy" id="9527"/>
</organismHost>
<keyword evidence="5" id="KW-0946">Virion</keyword>
<evidence type="ECO:0000256" key="1">
    <source>
        <dbReference type="ARBA" id="ARBA00004147"/>
    </source>
</evidence>
<organismHost>
    <name type="scientific">Pan troglodytes</name>
    <name type="common">Chimpanzee</name>
    <dbReference type="NCBI Taxonomy" id="9598"/>
</organismHost>
<evidence type="ECO:0000256" key="3">
    <source>
        <dbReference type="ARBA" id="ARBA00022562"/>
    </source>
</evidence>
<name>A4UDF6_SIV</name>
<gene>
    <name evidence="7" type="primary">vpr</name>
</gene>
<reference evidence="7 8" key="1">
    <citation type="journal article" date="2007" name="Virology">
        <title>Full-length sequence analysis of SIVmus in wild populations of mustached monkeys (Cercopithecus cephus) from Cameroon provides evidence for two co-circulating SIVmus lineages.</title>
        <authorList>
            <person name="Aghokeng A.F."/>
            <person name="Bailes E."/>
            <person name="Loul S."/>
            <person name="Courgnaud V."/>
            <person name="Mpoudi-Ngolle E."/>
            <person name="Sharp P.M."/>
            <person name="Delaporte E."/>
            <person name="Peeters M."/>
        </authorList>
    </citation>
    <scope>NUCLEOTIDE SEQUENCE [LARGE SCALE GENOMIC DNA]</scope>
    <source>
        <strain evidence="7">SIVmus01CM1246</strain>
    </source>
</reference>
<dbReference type="GO" id="GO:0042025">
    <property type="term" value="C:host cell nucleus"/>
    <property type="evidence" value="ECO:0007669"/>
    <property type="project" value="UniProtKB-SubCell"/>
</dbReference>
<keyword evidence="4" id="KW-0945">Host-virus interaction</keyword>
<comment type="subcellular location">
    <subcellularLocation>
        <location evidence="1">Host nucleus</location>
    </subcellularLocation>
    <subcellularLocation>
        <location evidence="2">Virion</location>
    </subcellularLocation>
</comment>
<evidence type="ECO:0000256" key="5">
    <source>
        <dbReference type="ARBA" id="ARBA00022844"/>
    </source>
</evidence>
<dbReference type="Pfam" id="PF00522">
    <property type="entry name" value="VPR"/>
    <property type="match status" value="1"/>
</dbReference>
<organism evidence="7 8">
    <name type="scientific">Simian immunodeficiency virus</name>
    <name type="common">SIV</name>
    <dbReference type="NCBI Taxonomy" id="11723"/>
    <lineage>
        <taxon>Viruses</taxon>
        <taxon>Riboviria</taxon>
        <taxon>Pararnavirae</taxon>
        <taxon>Artverviricota</taxon>
        <taxon>Revtraviricetes</taxon>
        <taxon>Ortervirales</taxon>
        <taxon>Retroviridae</taxon>
        <taxon>Orthoretrovirinae</taxon>
        <taxon>Lentivirus</taxon>
        <taxon>Lentivirus simimdef</taxon>
    </lineage>
</organism>
<evidence type="ECO:0000313" key="7">
    <source>
        <dbReference type="EMBL" id="ABO61038.1"/>
    </source>
</evidence>
<dbReference type="EMBL" id="EF070329">
    <property type="protein sequence ID" value="ABO61038.1"/>
    <property type="molecule type" value="Genomic_DNA"/>
</dbReference>
<dbReference type="GO" id="GO:0019058">
    <property type="term" value="P:viral life cycle"/>
    <property type="evidence" value="ECO:0007669"/>
    <property type="project" value="InterPro"/>
</dbReference>
<dbReference type="Proteomes" id="UP000258655">
    <property type="component" value="Segment"/>
</dbReference>
<dbReference type="InterPro" id="IPR053711">
    <property type="entry name" value="Lentiviral_Vpx_assoc_factor"/>
</dbReference>
<evidence type="ECO:0000313" key="8">
    <source>
        <dbReference type="Proteomes" id="UP000258655"/>
    </source>
</evidence>
<evidence type="ECO:0000256" key="4">
    <source>
        <dbReference type="ARBA" id="ARBA00022581"/>
    </source>
</evidence>